<proteinExistence type="predicted"/>
<keyword evidence="4" id="KW-1185">Reference proteome</keyword>
<protein>
    <submittedName>
        <fullName evidence="3">Acyltransferase family protein</fullName>
        <ecNumber evidence="3">2.3.-.-</ecNumber>
    </submittedName>
</protein>
<feature type="transmembrane region" description="Helical" evidence="1">
    <location>
        <begin position="319"/>
        <end position="341"/>
    </location>
</feature>
<dbReference type="RefSeq" id="WP_377042969.1">
    <property type="nucleotide sequence ID" value="NZ_JBHLUN010000002.1"/>
</dbReference>
<evidence type="ECO:0000256" key="1">
    <source>
        <dbReference type="SAM" id="Phobius"/>
    </source>
</evidence>
<accession>A0ABV6JNJ2</accession>
<comment type="caution">
    <text evidence="3">The sequence shown here is derived from an EMBL/GenBank/DDBJ whole genome shotgun (WGS) entry which is preliminary data.</text>
</comment>
<feature type="transmembrane region" description="Helical" evidence="1">
    <location>
        <begin position="254"/>
        <end position="275"/>
    </location>
</feature>
<dbReference type="EC" id="2.3.-.-" evidence="3"/>
<sequence>MKTEIKSLTGLRGVAATLVMVDHYAAIDFSYPFPLDLLPHMYLAVDMFMVLSGFILAMTYEDRLTTVSAPGYWNFLLRRIARLYPIYALTTVVCFVLCRMGWLTFLNPDTSYGALLANLLAIQTWVWPGSSLNGPGWSISTEWFANLVFPLLMPLMLRRSLALVTAISGLAFVTLIISALMFGQLFDVPSSGAVNIISGPQALGRCVTEFLIGMYCWRLRSRVPAMRALADHRVQFALLLALAVLMQFTELDTVFVAVCCLLLIGLSFESSGFSAALRSAPLVYLGRISYSLYLIHITLLPLRDELGGLFRRHDVPAAWTWAVLSTAAVAIMLATFSWRYLERPSRSHLRSVLRPEFAGGSR</sequence>
<name>A0ABV6JNJ2_9PROT</name>
<dbReference type="PANTHER" id="PTHR23028">
    <property type="entry name" value="ACETYLTRANSFERASE"/>
    <property type="match status" value="1"/>
</dbReference>
<keyword evidence="1" id="KW-1133">Transmembrane helix</keyword>
<feature type="transmembrane region" description="Helical" evidence="1">
    <location>
        <begin position="135"/>
        <end position="153"/>
    </location>
</feature>
<dbReference type="EMBL" id="JBHLUN010000002">
    <property type="protein sequence ID" value="MFC0407273.1"/>
    <property type="molecule type" value="Genomic_DNA"/>
</dbReference>
<keyword evidence="1" id="KW-0472">Membrane</keyword>
<dbReference type="PANTHER" id="PTHR23028:SF131">
    <property type="entry name" value="BLR2367 PROTEIN"/>
    <property type="match status" value="1"/>
</dbReference>
<dbReference type="GO" id="GO:0016746">
    <property type="term" value="F:acyltransferase activity"/>
    <property type="evidence" value="ECO:0007669"/>
    <property type="project" value="UniProtKB-KW"/>
</dbReference>
<gene>
    <name evidence="3" type="ORF">ACFFGY_03370</name>
</gene>
<dbReference type="InterPro" id="IPR050879">
    <property type="entry name" value="Acyltransferase_3"/>
</dbReference>
<feature type="transmembrane region" description="Helical" evidence="1">
    <location>
        <begin position="41"/>
        <end position="60"/>
    </location>
</feature>
<keyword evidence="1" id="KW-0812">Transmembrane</keyword>
<dbReference type="Proteomes" id="UP001589865">
    <property type="component" value="Unassembled WGS sequence"/>
</dbReference>
<feature type="transmembrane region" description="Helical" evidence="1">
    <location>
        <begin position="81"/>
        <end position="102"/>
    </location>
</feature>
<evidence type="ECO:0000313" key="3">
    <source>
        <dbReference type="EMBL" id="MFC0407273.1"/>
    </source>
</evidence>
<dbReference type="Pfam" id="PF01757">
    <property type="entry name" value="Acyl_transf_3"/>
    <property type="match status" value="1"/>
</dbReference>
<keyword evidence="3" id="KW-0012">Acyltransferase</keyword>
<organism evidence="3 4">
    <name type="scientific">Roseomonas elaeocarpi</name>
    <dbReference type="NCBI Taxonomy" id="907779"/>
    <lineage>
        <taxon>Bacteria</taxon>
        <taxon>Pseudomonadati</taxon>
        <taxon>Pseudomonadota</taxon>
        <taxon>Alphaproteobacteria</taxon>
        <taxon>Acetobacterales</taxon>
        <taxon>Roseomonadaceae</taxon>
        <taxon>Roseomonas</taxon>
    </lineage>
</organism>
<feature type="domain" description="Acyltransferase 3" evidence="2">
    <location>
        <begin position="6"/>
        <end position="334"/>
    </location>
</feature>
<feature type="transmembrane region" description="Helical" evidence="1">
    <location>
        <begin position="282"/>
        <end position="299"/>
    </location>
</feature>
<feature type="transmembrane region" description="Helical" evidence="1">
    <location>
        <begin position="232"/>
        <end position="248"/>
    </location>
</feature>
<dbReference type="InterPro" id="IPR002656">
    <property type="entry name" value="Acyl_transf_3_dom"/>
</dbReference>
<feature type="transmembrane region" description="Helical" evidence="1">
    <location>
        <begin position="202"/>
        <end position="220"/>
    </location>
</feature>
<reference evidence="3 4" key="1">
    <citation type="submission" date="2024-09" db="EMBL/GenBank/DDBJ databases">
        <authorList>
            <person name="Sun Q."/>
            <person name="Mori K."/>
        </authorList>
    </citation>
    <scope>NUCLEOTIDE SEQUENCE [LARGE SCALE GENOMIC DNA]</scope>
    <source>
        <strain evidence="3 4">TBRC 5777</strain>
    </source>
</reference>
<feature type="transmembrane region" description="Helical" evidence="1">
    <location>
        <begin position="160"/>
        <end position="182"/>
    </location>
</feature>
<evidence type="ECO:0000313" key="4">
    <source>
        <dbReference type="Proteomes" id="UP001589865"/>
    </source>
</evidence>
<evidence type="ECO:0000259" key="2">
    <source>
        <dbReference type="Pfam" id="PF01757"/>
    </source>
</evidence>
<keyword evidence="3" id="KW-0808">Transferase</keyword>